<gene>
    <name evidence="2" type="ORF">JMJ35_010180</name>
</gene>
<evidence type="ECO:0000313" key="2">
    <source>
        <dbReference type="EMBL" id="KAK0507142.1"/>
    </source>
</evidence>
<dbReference type="Proteomes" id="UP001166286">
    <property type="component" value="Unassembled WGS sequence"/>
</dbReference>
<proteinExistence type="predicted"/>
<feature type="compositionally biased region" description="Pro residues" evidence="1">
    <location>
        <begin position="196"/>
        <end position="205"/>
    </location>
</feature>
<dbReference type="AlphaFoldDB" id="A0AA39QQ97"/>
<comment type="caution">
    <text evidence="2">The sequence shown here is derived from an EMBL/GenBank/DDBJ whole genome shotgun (WGS) entry which is preliminary data.</text>
</comment>
<feature type="compositionally biased region" description="Low complexity" evidence="1">
    <location>
        <begin position="206"/>
        <end position="215"/>
    </location>
</feature>
<sequence>MLGDKIRAKIKAPPQSSTHRWACLRGSISAHKRGSGIYGHQFRLGLEDPLLPRSILHDCQQRASIQFNLILTCRLPRSPPELFTRVDQWAHEVVRCAEQHSEKRTRSSGSGMKLRSLQACCGLTETSVNPHSRKRKPSAALDGTDKAGAGKKAQMDSEPQKQRGRPPGSKNKAKRGNHDGDEFYNPPALSGRSLPPSIPVLPPPGSSAKPSSPSR</sequence>
<evidence type="ECO:0000256" key="1">
    <source>
        <dbReference type="SAM" id="MobiDB-lite"/>
    </source>
</evidence>
<dbReference type="EMBL" id="JAFEKC020000024">
    <property type="protein sequence ID" value="KAK0507142.1"/>
    <property type="molecule type" value="Genomic_DNA"/>
</dbReference>
<evidence type="ECO:0000313" key="3">
    <source>
        <dbReference type="Proteomes" id="UP001166286"/>
    </source>
</evidence>
<feature type="region of interest" description="Disordered" evidence="1">
    <location>
        <begin position="125"/>
        <end position="215"/>
    </location>
</feature>
<reference evidence="2" key="1">
    <citation type="submission" date="2023-03" db="EMBL/GenBank/DDBJ databases">
        <title>Complete genome of Cladonia borealis.</title>
        <authorList>
            <person name="Park H."/>
        </authorList>
    </citation>
    <scope>NUCLEOTIDE SEQUENCE</scope>
    <source>
        <strain evidence="2">ANT050790</strain>
    </source>
</reference>
<keyword evidence="3" id="KW-1185">Reference proteome</keyword>
<protein>
    <submittedName>
        <fullName evidence="2">Uncharacterized protein</fullName>
    </submittedName>
</protein>
<organism evidence="2 3">
    <name type="scientific">Cladonia borealis</name>
    <dbReference type="NCBI Taxonomy" id="184061"/>
    <lineage>
        <taxon>Eukaryota</taxon>
        <taxon>Fungi</taxon>
        <taxon>Dikarya</taxon>
        <taxon>Ascomycota</taxon>
        <taxon>Pezizomycotina</taxon>
        <taxon>Lecanoromycetes</taxon>
        <taxon>OSLEUM clade</taxon>
        <taxon>Lecanoromycetidae</taxon>
        <taxon>Lecanorales</taxon>
        <taxon>Lecanorineae</taxon>
        <taxon>Cladoniaceae</taxon>
        <taxon>Cladonia</taxon>
    </lineage>
</organism>
<accession>A0AA39QQ97</accession>
<name>A0AA39QQ97_9LECA</name>